<dbReference type="SUPFAM" id="SSF53098">
    <property type="entry name" value="Ribonuclease H-like"/>
    <property type="match status" value="1"/>
</dbReference>
<dbReference type="AlphaFoldDB" id="A0A3J4MGG0"/>
<accession>A0A3J4MGG0</accession>
<dbReference type="EMBL" id="RMUA01000005">
    <property type="protein sequence ID" value="MFK68801.1"/>
    <property type="molecule type" value="Genomic_DNA"/>
</dbReference>
<organism evidence="2">
    <name type="scientific">Salmonella enterica</name>
    <name type="common">Salmonella choleraesuis</name>
    <dbReference type="NCBI Taxonomy" id="28901"/>
    <lineage>
        <taxon>Bacteria</taxon>
        <taxon>Pseudomonadati</taxon>
        <taxon>Pseudomonadota</taxon>
        <taxon>Gammaproteobacteria</taxon>
        <taxon>Enterobacterales</taxon>
        <taxon>Enterobacteriaceae</taxon>
        <taxon>Salmonella</taxon>
    </lineage>
</organism>
<proteinExistence type="predicted"/>
<dbReference type="Pfam" id="PF13683">
    <property type="entry name" value="rve_3"/>
    <property type="match status" value="1"/>
</dbReference>
<dbReference type="InterPro" id="IPR001584">
    <property type="entry name" value="Integrase_cat-core"/>
</dbReference>
<dbReference type="Proteomes" id="UP000885320">
    <property type="component" value="Unassembled WGS sequence"/>
</dbReference>
<dbReference type="GO" id="GO:0015074">
    <property type="term" value="P:DNA integration"/>
    <property type="evidence" value="ECO:0007669"/>
    <property type="project" value="InterPro"/>
</dbReference>
<dbReference type="Gene3D" id="3.30.420.10">
    <property type="entry name" value="Ribonuclease H-like superfamily/Ribonuclease H"/>
    <property type="match status" value="1"/>
</dbReference>
<name>A0A3J4MGG0_SALER</name>
<protein>
    <submittedName>
        <fullName evidence="2">Integrase</fullName>
    </submittedName>
</protein>
<dbReference type="InterPro" id="IPR012337">
    <property type="entry name" value="RNaseH-like_sf"/>
</dbReference>
<comment type="caution">
    <text evidence="2">The sequence shown here is derived from an EMBL/GenBank/DDBJ whole genome shotgun (WGS) entry which is preliminary data.</text>
</comment>
<evidence type="ECO:0000259" key="1">
    <source>
        <dbReference type="Pfam" id="PF13683"/>
    </source>
</evidence>
<dbReference type="GO" id="GO:0003676">
    <property type="term" value="F:nucleic acid binding"/>
    <property type="evidence" value="ECO:0007669"/>
    <property type="project" value="InterPro"/>
</dbReference>
<feature type="domain" description="Integrase catalytic" evidence="1">
    <location>
        <begin position="23"/>
        <end position="52"/>
    </location>
</feature>
<gene>
    <name evidence="2" type="ORF">EEN95_05390</name>
</gene>
<dbReference type="InterPro" id="IPR036397">
    <property type="entry name" value="RNaseH_sf"/>
</dbReference>
<reference evidence="2" key="1">
    <citation type="submission" date="2018-11" db="EMBL/GenBank/DDBJ databases">
        <authorList>
            <consortium name="PulseNet: The National Subtyping Network for Foodborne Disease Surveillance"/>
            <person name="Tarr C.L."/>
            <person name="Trees E."/>
            <person name="Katz L.S."/>
            <person name="Carleton-Romer H.A."/>
            <person name="Stroika S."/>
            <person name="Kucerova Z."/>
            <person name="Roache K.F."/>
            <person name="Sabol A.L."/>
            <person name="Besser J."/>
            <person name="Gerner-Smidt P."/>
        </authorList>
    </citation>
    <scope>NUCLEOTIDE SEQUENCE [LARGE SCALE GENOMIC DNA]</scope>
    <source>
        <strain evidence="2">PNUSAS057377</strain>
    </source>
</reference>
<evidence type="ECO:0000313" key="2">
    <source>
        <dbReference type="EMBL" id="MFK68801.1"/>
    </source>
</evidence>
<sequence>MDQLVQSGLSSIEVFSYSAQLFITLRFIQAGKPQQNGCIEQYNRTMRYDCLGPRYLIIYTYHCY</sequence>